<accession>A0A4D6HLD0</accession>
<sequence>MLRRLRENGPIILVPLAWTFVTAVHLDLASEHALFVAHLVMAVIIVVFTALSWSAMDHGVLLAWRRVLLAGLVVTLAGGVGFLVPAVATPLFTLSLAGWMLIPAAGLAYTSQHVAETPRRYLLGAVLSVLGLLVYASSSLAGGDTGVLVAGLSLVNVGQTIGIATAVFQY</sequence>
<dbReference type="GeneID" id="39851037"/>
<evidence type="ECO:0000256" key="1">
    <source>
        <dbReference type="SAM" id="Phobius"/>
    </source>
</evidence>
<feature type="transmembrane region" description="Helical" evidence="1">
    <location>
        <begin position="67"/>
        <end position="85"/>
    </location>
</feature>
<dbReference type="RefSeq" id="WP_006065295.1">
    <property type="nucleotide sequence ID" value="NZ_CP031305.1"/>
</dbReference>
<keyword evidence="1" id="KW-0472">Membrane</keyword>
<feature type="transmembrane region" description="Helical" evidence="1">
    <location>
        <begin position="147"/>
        <end position="168"/>
    </location>
</feature>
<name>A0A4D6HLD0_9EURY</name>
<feature type="transmembrane region" description="Helical" evidence="1">
    <location>
        <begin position="35"/>
        <end position="55"/>
    </location>
</feature>
<gene>
    <name evidence="2" type="ORF">DV706_07220</name>
</gene>
<protein>
    <submittedName>
        <fullName evidence="2">Uncharacterized protein</fullName>
    </submittedName>
</protein>
<feature type="transmembrane region" description="Helical" evidence="1">
    <location>
        <begin position="121"/>
        <end position="141"/>
    </location>
</feature>
<dbReference type="AlphaFoldDB" id="A0A4D6HLD0"/>
<keyword evidence="1" id="KW-0812">Transmembrane</keyword>
<evidence type="ECO:0000313" key="2">
    <source>
        <dbReference type="EMBL" id="QCC54295.1"/>
    </source>
</evidence>
<evidence type="ECO:0000313" key="3">
    <source>
        <dbReference type="Proteomes" id="UP000296822"/>
    </source>
</evidence>
<organism evidence="2 3">
    <name type="scientific">Natronorubrum bangense</name>
    <dbReference type="NCBI Taxonomy" id="61858"/>
    <lineage>
        <taxon>Archaea</taxon>
        <taxon>Methanobacteriati</taxon>
        <taxon>Methanobacteriota</taxon>
        <taxon>Stenosarchaea group</taxon>
        <taxon>Halobacteria</taxon>
        <taxon>Halobacteriales</taxon>
        <taxon>Natrialbaceae</taxon>
        <taxon>Natronorubrum</taxon>
    </lineage>
</organism>
<reference evidence="2 3" key="1">
    <citation type="journal article" date="2019" name="Nat. Commun.">
        <title>A new type of DNA phosphorothioation-based antiviral system in archaea.</title>
        <authorList>
            <person name="Xiong L."/>
            <person name="Liu S."/>
            <person name="Chen S."/>
            <person name="Xiao Y."/>
            <person name="Zhu B."/>
            <person name="Gao Y."/>
            <person name="Zhang Y."/>
            <person name="Chen B."/>
            <person name="Luo J."/>
            <person name="Deng Z."/>
            <person name="Chen X."/>
            <person name="Wang L."/>
            <person name="Chen S."/>
        </authorList>
    </citation>
    <scope>NUCLEOTIDE SEQUENCE [LARGE SCALE GENOMIC DNA]</scope>
    <source>
        <strain evidence="2 3">JCM 10635</strain>
    </source>
</reference>
<keyword evidence="1" id="KW-1133">Transmembrane helix</keyword>
<feature type="transmembrane region" description="Helical" evidence="1">
    <location>
        <begin position="91"/>
        <end position="109"/>
    </location>
</feature>
<feature type="transmembrane region" description="Helical" evidence="1">
    <location>
        <begin position="12"/>
        <end position="29"/>
    </location>
</feature>
<proteinExistence type="predicted"/>
<dbReference type="KEGG" id="nbg:DV706_07220"/>
<dbReference type="Proteomes" id="UP000296822">
    <property type="component" value="Chromosome"/>
</dbReference>
<dbReference type="EMBL" id="CP031305">
    <property type="protein sequence ID" value="QCC54295.1"/>
    <property type="molecule type" value="Genomic_DNA"/>
</dbReference>